<dbReference type="OrthoDB" id="65110at2"/>
<dbReference type="FunFam" id="3.30.565.10:FF:000006">
    <property type="entry name" value="Sensor histidine kinase WalK"/>
    <property type="match status" value="1"/>
</dbReference>
<dbReference type="PRINTS" id="PR00344">
    <property type="entry name" value="BCTRLSENSOR"/>
</dbReference>
<keyword evidence="4" id="KW-0808">Transferase</keyword>
<dbReference type="InterPro" id="IPR003661">
    <property type="entry name" value="HisK_dim/P_dom"/>
</dbReference>
<evidence type="ECO:0000259" key="7">
    <source>
        <dbReference type="PROSITE" id="PS50109"/>
    </source>
</evidence>
<dbReference type="SUPFAM" id="SSF55781">
    <property type="entry name" value="GAF domain-like"/>
    <property type="match status" value="3"/>
</dbReference>
<gene>
    <name evidence="8" type="ORF">FNU79_03840</name>
</gene>
<comment type="catalytic activity">
    <reaction evidence="1">
        <text>ATP + protein L-histidine = ADP + protein N-phospho-L-histidine.</text>
        <dbReference type="EC" id="2.7.13.3"/>
    </reaction>
</comment>
<dbReference type="Pfam" id="PF02518">
    <property type="entry name" value="HATPase_c"/>
    <property type="match status" value="1"/>
</dbReference>
<evidence type="ECO:0000256" key="4">
    <source>
        <dbReference type="ARBA" id="ARBA00022679"/>
    </source>
</evidence>
<dbReference type="Proteomes" id="UP000316092">
    <property type="component" value="Unassembled WGS sequence"/>
</dbReference>
<dbReference type="RefSeq" id="WP_143719573.1">
    <property type="nucleotide sequence ID" value="NZ_VKDB01000002.1"/>
</dbReference>
<accession>A0A553V583</accession>
<dbReference type="InterPro" id="IPR003018">
    <property type="entry name" value="GAF"/>
</dbReference>
<dbReference type="InterPro" id="IPR003594">
    <property type="entry name" value="HATPase_dom"/>
</dbReference>
<dbReference type="Pfam" id="PF01590">
    <property type="entry name" value="GAF"/>
    <property type="match status" value="1"/>
</dbReference>
<dbReference type="InterPro" id="IPR005467">
    <property type="entry name" value="His_kinase_dom"/>
</dbReference>
<reference evidence="8 9" key="1">
    <citation type="submission" date="2019-07" db="EMBL/GenBank/DDBJ databases">
        <title>Deinococcus detaillus sp. nov., isolated from humus soil in Antarctica.</title>
        <authorList>
            <person name="Zhang K."/>
        </authorList>
    </citation>
    <scope>NUCLEOTIDE SEQUENCE [LARGE SCALE GENOMIC DNA]</scope>
    <source>
        <strain evidence="8 9">H1</strain>
    </source>
</reference>
<evidence type="ECO:0000256" key="2">
    <source>
        <dbReference type="ARBA" id="ARBA00012438"/>
    </source>
</evidence>
<dbReference type="SUPFAM" id="SSF47384">
    <property type="entry name" value="Homodimeric domain of signal transducing histidine kinase"/>
    <property type="match status" value="1"/>
</dbReference>
<dbReference type="InterPro" id="IPR004358">
    <property type="entry name" value="Sig_transdc_His_kin-like_C"/>
</dbReference>
<keyword evidence="9" id="KW-1185">Reference proteome</keyword>
<dbReference type="PANTHER" id="PTHR43304:SF1">
    <property type="entry name" value="PAC DOMAIN-CONTAINING PROTEIN"/>
    <property type="match status" value="1"/>
</dbReference>
<dbReference type="CDD" id="cd00082">
    <property type="entry name" value="HisKA"/>
    <property type="match status" value="1"/>
</dbReference>
<dbReference type="Gene3D" id="3.30.450.40">
    <property type="match status" value="3"/>
</dbReference>
<evidence type="ECO:0000313" key="9">
    <source>
        <dbReference type="Proteomes" id="UP000316092"/>
    </source>
</evidence>
<evidence type="ECO:0000256" key="3">
    <source>
        <dbReference type="ARBA" id="ARBA00022553"/>
    </source>
</evidence>
<feature type="region of interest" description="Disordered" evidence="6">
    <location>
        <begin position="135"/>
        <end position="164"/>
    </location>
</feature>
<dbReference type="SMART" id="SM00388">
    <property type="entry name" value="HisKA"/>
    <property type="match status" value="1"/>
</dbReference>
<name>A0A553V583_9DEIO</name>
<dbReference type="SMART" id="SM00387">
    <property type="entry name" value="HATPase_c"/>
    <property type="match status" value="1"/>
</dbReference>
<dbReference type="GO" id="GO:0000155">
    <property type="term" value="F:phosphorelay sensor kinase activity"/>
    <property type="evidence" value="ECO:0007669"/>
    <property type="project" value="InterPro"/>
</dbReference>
<dbReference type="InterPro" id="IPR036890">
    <property type="entry name" value="HATPase_C_sf"/>
</dbReference>
<feature type="domain" description="Histidine kinase" evidence="7">
    <location>
        <begin position="689"/>
        <end position="903"/>
    </location>
</feature>
<dbReference type="Gene3D" id="3.30.565.10">
    <property type="entry name" value="Histidine kinase-like ATPase, C-terminal domain"/>
    <property type="match status" value="1"/>
</dbReference>
<dbReference type="InterPro" id="IPR052162">
    <property type="entry name" value="Sensor_kinase/Photoreceptor"/>
</dbReference>
<dbReference type="EMBL" id="VKDB01000002">
    <property type="protein sequence ID" value="TSA87616.1"/>
    <property type="molecule type" value="Genomic_DNA"/>
</dbReference>
<evidence type="ECO:0000256" key="1">
    <source>
        <dbReference type="ARBA" id="ARBA00000085"/>
    </source>
</evidence>
<organism evidence="8 9">
    <name type="scientific">Deinococcus detaillensis</name>
    <dbReference type="NCBI Taxonomy" id="2592048"/>
    <lineage>
        <taxon>Bacteria</taxon>
        <taxon>Thermotogati</taxon>
        <taxon>Deinococcota</taxon>
        <taxon>Deinococci</taxon>
        <taxon>Deinococcales</taxon>
        <taxon>Deinococcaceae</taxon>
        <taxon>Deinococcus</taxon>
    </lineage>
</organism>
<dbReference type="InterPro" id="IPR029016">
    <property type="entry name" value="GAF-like_dom_sf"/>
</dbReference>
<comment type="caution">
    <text evidence="8">The sequence shown here is derived from an EMBL/GenBank/DDBJ whole genome shotgun (WGS) entry which is preliminary data.</text>
</comment>
<dbReference type="SUPFAM" id="SSF55874">
    <property type="entry name" value="ATPase domain of HSP90 chaperone/DNA topoisomerase II/histidine kinase"/>
    <property type="match status" value="1"/>
</dbReference>
<dbReference type="AlphaFoldDB" id="A0A553V583"/>
<dbReference type="CDD" id="cd16921">
    <property type="entry name" value="HATPase_FilI-like"/>
    <property type="match status" value="1"/>
</dbReference>
<feature type="compositionally biased region" description="Polar residues" evidence="6">
    <location>
        <begin position="141"/>
        <end position="156"/>
    </location>
</feature>
<keyword evidence="3" id="KW-0597">Phosphoprotein</keyword>
<keyword evidence="5" id="KW-0418">Kinase</keyword>
<evidence type="ECO:0000256" key="6">
    <source>
        <dbReference type="SAM" id="MobiDB-lite"/>
    </source>
</evidence>
<evidence type="ECO:0000256" key="5">
    <source>
        <dbReference type="ARBA" id="ARBA00022777"/>
    </source>
</evidence>
<dbReference type="Gene3D" id="1.10.287.130">
    <property type="match status" value="1"/>
</dbReference>
<dbReference type="EC" id="2.7.13.3" evidence="2"/>
<dbReference type="PROSITE" id="PS50109">
    <property type="entry name" value="HIS_KIN"/>
    <property type="match status" value="1"/>
</dbReference>
<dbReference type="Pfam" id="PF00512">
    <property type="entry name" value="HisKA"/>
    <property type="match status" value="1"/>
</dbReference>
<proteinExistence type="predicted"/>
<dbReference type="InterPro" id="IPR036097">
    <property type="entry name" value="HisK_dim/P_sf"/>
</dbReference>
<dbReference type="PANTHER" id="PTHR43304">
    <property type="entry name" value="PHYTOCHROME-LIKE PROTEIN CPH1"/>
    <property type="match status" value="1"/>
</dbReference>
<evidence type="ECO:0000313" key="8">
    <source>
        <dbReference type="EMBL" id="TSA87616.1"/>
    </source>
</evidence>
<protein>
    <recommendedName>
        <fullName evidence="2">histidine kinase</fullName>
        <ecNumber evidence="2">2.7.13.3</ecNumber>
    </recommendedName>
</protein>
<sequence>MSDSAPPALRADTLLERLWELSQALSAAADFAQVYTLTLSALQADLGATSAAIVLNELRGSGVRVVAQQGAALSADLLRPEANDESDEGVIVRLQGRATSGHLAFEVLKALSHSEQHFVGSLAAQITAALERLEEQDKNAAPSQTEPLLPAQTGTEQSLSGAAHQAAASQAEALEAFVRFTEVSAQSREVPVLAQKAIEVLQSTLGGVSAAYYQPEEDRWQMNVWSDDLPPEAVARLRSGRYDAPSFRQALALGEPLFVDGWDPRDDGMEPSQAYRAVAIYPFFQDGEACGALTAASRATAVWTTRERTVFRAVGRSFGLALERAEHRRALEERTEALDAFVRFSEASSQTNDLAALSEQAFSVLDTFFPNFSGTLHERSNEHWELRALTPNLSSDLTQRVVLGLPLGTPLFTQALESSEAHFVDDWHDSVPGSGEPFRTTGVYPVQIGGQVRAFLSVWLRNRVQWHERDRAIVRAVGRSLNLALERADADAELRMQGAELAARTKALEAFSALTRDLTLQAEELSLVRRAQEVALSMLPPGAALYYQPEGELWRAKSQVGSLNAPALQAAIDAGLPYETTLNLLTPWTTRQPYFQAQYDRDTDNLQALTGQIGATAALPVLVAGQPVGVFVVALFGQQLWSAAERAILEAVVGSLGLAKEGARSVLALRERSGELERSNHELEQFAYVASHDLQEPLRTVTSFAQLLVGKYRGQLDPKADVYLSMITEGTGRMSRLLQDLLAFSRVSTSAQPMKAVALSSVLEAVGDDLQNQIQRSQATLEVGPLPSVQGDATQLRQVFQNLVGNAIKFSAPDRLPAVSVTAQPDGPHWRFAISDNGIGIAPAFFERIFTIFQRLHSREEYEGSGIGLAIARKIVERHGGQMWLESEEGRGSTFFFTLPDAAKTVTEVQG</sequence>